<proteinExistence type="predicted"/>
<evidence type="ECO:0000256" key="5">
    <source>
        <dbReference type="SAM" id="MobiDB-lite"/>
    </source>
</evidence>
<comment type="caution">
    <text evidence="7">The sequence shown here is derived from an EMBL/GenBank/DDBJ whole genome shotgun (WGS) entry which is preliminary data.</text>
</comment>
<evidence type="ECO:0000313" key="7">
    <source>
        <dbReference type="EMBL" id="KAK7231779.1"/>
    </source>
</evidence>
<dbReference type="PROSITE" id="PS50865">
    <property type="entry name" value="ZF_MYND_2"/>
    <property type="match status" value="1"/>
</dbReference>
<dbReference type="Proteomes" id="UP001363151">
    <property type="component" value="Unassembled WGS sequence"/>
</dbReference>
<feature type="domain" description="MYND-type" evidence="6">
    <location>
        <begin position="15"/>
        <end position="53"/>
    </location>
</feature>
<dbReference type="Pfam" id="PF01753">
    <property type="entry name" value="zf-MYND"/>
    <property type="match status" value="1"/>
</dbReference>
<dbReference type="Gene3D" id="6.10.140.2220">
    <property type="match status" value="1"/>
</dbReference>
<sequence>MARAKGKKLDILKTCTICGADKAKACLGCGTTAYCSTDCQRIDWRDRGHRKVCKKIQAAEAARAEAPTPPPSPPRDVFYGPAPRSHADEIRARIAAEHEAARVRREANPEREPLSARFGSRCPICREEWDVNVSNKVFRTEKARKSTSARPDTGFKLNVWKRSMLERYAKFQDDLLDAAKRGDEPALMAGVKNLEGRQGKRMTARSKGVVGTWRARWSLEGTVPDDAAAVTVFARDGSEAEDPELRDPVLDVGAPLRCDCGGPTGTATPDGPATLAFAGLAALPFPAALRCTYLDERVFILRDAEDAVIVLERSA</sequence>
<keyword evidence="8" id="KW-1185">Reference proteome</keyword>
<evidence type="ECO:0000259" key="6">
    <source>
        <dbReference type="PROSITE" id="PS50865"/>
    </source>
</evidence>
<reference evidence="7 8" key="1">
    <citation type="submission" date="2024-03" db="EMBL/GenBank/DDBJ databases">
        <title>Aureococcus anophagefferens CCMP1851 and Kratosvirus quantuckense: Draft genome of a second virus-susceptible host strain in the model system.</title>
        <authorList>
            <person name="Chase E."/>
            <person name="Truchon A.R."/>
            <person name="Schepens W."/>
            <person name="Wilhelm S.W."/>
        </authorList>
    </citation>
    <scope>NUCLEOTIDE SEQUENCE [LARGE SCALE GENOMIC DNA]</scope>
    <source>
        <strain evidence="7 8">CCMP1851</strain>
    </source>
</reference>
<dbReference type="EMBL" id="JBBJCI010000374">
    <property type="protein sequence ID" value="KAK7231779.1"/>
    <property type="molecule type" value="Genomic_DNA"/>
</dbReference>
<gene>
    <name evidence="7" type="ORF">SO694_00089060</name>
</gene>
<accession>A0ABR1FJ01</accession>
<evidence type="ECO:0000256" key="2">
    <source>
        <dbReference type="ARBA" id="ARBA00022771"/>
    </source>
</evidence>
<keyword evidence="2 4" id="KW-0863">Zinc-finger</keyword>
<evidence type="ECO:0000256" key="1">
    <source>
        <dbReference type="ARBA" id="ARBA00022723"/>
    </source>
</evidence>
<name>A0ABR1FJ01_AURAN</name>
<evidence type="ECO:0000256" key="4">
    <source>
        <dbReference type="PROSITE-ProRule" id="PRU00134"/>
    </source>
</evidence>
<dbReference type="PROSITE" id="PS01360">
    <property type="entry name" value="ZF_MYND_1"/>
    <property type="match status" value="1"/>
</dbReference>
<dbReference type="SUPFAM" id="SSF144232">
    <property type="entry name" value="HIT/MYND zinc finger-like"/>
    <property type="match status" value="1"/>
</dbReference>
<feature type="region of interest" description="Disordered" evidence="5">
    <location>
        <begin position="60"/>
        <end position="83"/>
    </location>
</feature>
<keyword evidence="1" id="KW-0479">Metal-binding</keyword>
<organism evidence="7 8">
    <name type="scientific">Aureococcus anophagefferens</name>
    <name type="common">Harmful bloom alga</name>
    <dbReference type="NCBI Taxonomy" id="44056"/>
    <lineage>
        <taxon>Eukaryota</taxon>
        <taxon>Sar</taxon>
        <taxon>Stramenopiles</taxon>
        <taxon>Ochrophyta</taxon>
        <taxon>Pelagophyceae</taxon>
        <taxon>Pelagomonadales</taxon>
        <taxon>Pelagomonadaceae</taxon>
        <taxon>Aureococcus</taxon>
    </lineage>
</organism>
<keyword evidence="3" id="KW-0862">Zinc</keyword>
<evidence type="ECO:0000256" key="3">
    <source>
        <dbReference type="ARBA" id="ARBA00022833"/>
    </source>
</evidence>
<protein>
    <recommendedName>
        <fullName evidence="6">MYND-type domain-containing protein</fullName>
    </recommendedName>
</protein>
<dbReference type="InterPro" id="IPR002893">
    <property type="entry name" value="Znf_MYND"/>
</dbReference>
<evidence type="ECO:0000313" key="8">
    <source>
        <dbReference type="Proteomes" id="UP001363151"/>
    </source>
</evidence>